<dbReference type="Proteomes" id="UP000518316">
    <property type="component" value="Unassembled WGS sequence"/>
</dbReference>
<name>A0A7W3TR55_9LACO</name>
<dbReference type="PANTHER" id="PTHR40078">
    <property type="entry name" value="INTEGRAL MEMBRANE PROTEIN-RELATED"/>
    <property type="match status" value="1"/>
</dbReference>
<dbReference type="EMBL" id="JACIVC010000052">
    <property type="protein sequence ID" value="MBB1069392.1"/>
    <property type="molecule type" value="Genomic_DNA"/>
</dbReference>
<evidence type="ECO:0000313" key="3">
    <source>
        <dbReference type="Proteomes" id="UP000518316"/>
    </source>
</evidence>
<dbReference type="AlphaFoldDB" id="A0A7W3TR55"/>
<keyword evidence="3" id="KW-1185">Reference proteome</keyword>
<dbReference type="InterPro" id="IPR038750">
    <property type="entry name" value="YczE/YyaS-like"/>
</dbReference>
<protein>
    <submittedName>
        <fullName evidence="2">Sugar permease</fullName>
    </submittedName>
</protein>
<organism evidence="2 3">
    <name type="scientific">Limosilactobacillus albertensis</name>
    <dbReference type="NCBI Taxonomy" id="2759752"/>
    <lineage>
        <taxon>Bacteria</taxon>
        <taxon>Bacillati</taxon>
        <taxon>Bacillota</taxon>
        <taxon>Bacilli</taxon>
        <taxon>Lactobacillales</taxon>
        <taxon>Lactobacillaceae</taxon>
        <taxon>Limosilactobacillus</taxon>
    </lineage>
</organism>
<gene>
    <name evidence="2" type="ORF">H5S40_04375</name>
</gene>
<feature type="transmembrane region" description="Helical" evidence="1">
    <location>
        <begin position="73"/>
        <end position="94"/>
    </location>
</feature>
<feature type="transmembrane region" description="Helical" evidence="1">
    <location>
        <begin position="106"/>
        <end position="125"/>
    </location>
</feature>
<evidence type="ECO:0000313" key="2">
    <source>
        <dbReference type="EMBL" id="MBB1069392.1"/>
    </source>
</evidence>
<keyword evidence="1" id="KW-0472">Membrane</keyword>
<comment type="caution">
    <text evidence="2">The sequence shown here is derived from an EMBL/GenBank/DDBJ whole genome shotgun (WGS) entry which is preliminary data.</text>
</comment>
<sequence length="204" mass="23609">MRRYSFLALAIILNSIGHSMTIVTNMGSMPWPASIVNIMHMMNWTMTETIFTEGLFVIGLNILLVGEFVPKEFAWELTFLIPYSVFMQLFADLWRCCGIDTMHIPIRFAFDLLGLVIAFAGYALYQQCDCCYHPHDKLTVFLKRRANVKFTKYFNIVLPVIIILLCTIKNRTVYAFNIGTLIGFIGQGRVVSFWQERLEPRCHF</sequence>
<dbReference type="RefSeq" id="WP_182598013.1">
    <property type="nucleotide sequence ID" value="NZ_JACIVC010000052.1"/>
</dbReference>
<proteinExistence type="predicted"/>
<reference evidence="2 3" key="1">
    <citation type="submission" date="2020-07" db="EMBL/GenBank/DDBJ databases">
        <title>Description of Limosilactobacillus balticus sp. nov., Limosilactobacillus agrestis sp. nov., Limosilactobacillus albertensis sp. nov., Limosilactobacillus rudii sp. nov., Limosilactobacillus fastidiosus sp. nov., five novel Limosilactobacillus species isolated from the vertebrate gastrointestinal tract, and proposal of 6 subspecies of Limosilactobacillus reuteri adapted to the gastrointestinal tract of specific vertebrate hosts.</title>
        <authorList>
            <person name="Li F."/>
            <person name="Cheng C."/>
            <person name="Zheng J."/>
            <person name="Quevedo R.M."/>
            <person name="Li J."/>
            <person name="Roos S."/>
            <person name="Gaenzle M.G."/>
            <person name="Walter J."/>
        </authorList>
    </citation>
    <scope>NUCLEOTIDE SEQUENCE [LARGE SCALE GENOMIC DNA]</scope>
    <source>
        <strain evidence="2 3">RRLNB_1_1</strain>
    </source>
</reference>
<keyword evidence="1" id="KW-1133">Transmembrane helix</keyword>
<feature type="transmembrane region" description="Helical" evidence="1">
    <location>
        <begin position="45"/>
        <end position="66"/>
    </location>
</feature>
<dbReference type="PANTHER" id="PTHR40078:SF1">
    <property type="entry name" value="INTEGRAL MEMBRANE PROTEIN"/>
    <property type="match status" value="1"/>
</dbReference>
<feature type="transmembrane region" description="Helical" evidence="1">
    <location>
        <begin position="150"/>
        <end position="168"/>
    </location>
</feature>
<dbReference type="Pfam" id="PF19700">
    <property type="entry name" value="DUF6198"/>
    <property type="match status" value="1"/>
</dbReference>
<accession>A0A7W3TR55</accession>
<keyword evidence="1" id="KW-0812">Transmembrane</keyword>
<evidence type="ECO:0000256" key="1">
    <source>
        <dbReference type="SAM" id="Phobius"/>
    </source>
</evidence>